<evidence type="ECO:0000256" key="1">
    <source>
        <dbReference type="SAM" id="Phobius"/>
    </source>
</evidence>
<feature type="transmembrane region" description="Helical" evidence="1">
    <location>
        <begin position="42"/>
        <end position="63"/>
    </location>
</feature>
<organism evidence="2 3">
    <name type="scientific">Rhodohalobacter mucosus</name>
    <dbReference type="NCBI Taxonomy" id="2079485"/>
    <lineage>
        <taxon>Bacteria</taxon>
        <taxon>Pseudomonadati</taxon>
        <taxon>Balneolota</taxon>
        <taxon>Balneolia</taxon>
        <taxon>Balneolales</taxon>
        <taxon>Balneolaceae</taxon>
        <taxon>Rhodohalobacter</taxon>
    </lineage>
</organism>
<gene>
    <name evidence="2" type="ORF">DDZ15_08200</name>
</gene>
<comment type="caution">
    <text evidence="2">The sequence shown here is derived from an EMBL/GenBank/DDBJ whole genome shotgun (WGS) entry which is preliminary data.</text>
</comment>
<keyword evidence="1" id="KW-1133">Transmembrane helix</keyword>
<evidence type="ECO:0000313" key="3">
    <source>
        <dbReference type="Proteomes" id="UP000245533"/>
    </source>
</evidence>
<protein>
    <submittedName>
        <fullName evidence="2">Uncharacterized protein</fullName>
    </submittedName>
</protein>
<dbReference type="OrthoDB" id="1448319at2"/>
<proteinExistence type="predicted"/>
<keyword evidence="1" id="KW-0812">Transmembrane</keyword>
<dbReference type="Proteomes" id="UP000245533">
    <property type="component" value="Unassembled WGS sequence"/>
</dbReference>
<name>A0A316TVJ8_9BACT</name>
<keyword evidence="3" id="KW-1185">Reference proteome</keyword>
<accession>A0A316TVJ8</accession>
<dbReference type="AlphaFoldDB" id="A0A316TVJ8"/>
<dbReference type="EMBL" id="QGGB01000006">
    <property type="protein sequence ID" value="PWN06494.1"/>
    <property type="molecule type" value="Genomic_DNA"/>
</dbReference>
<evidence type="ECO:0000313" key="2">
    <source>
        <dbReference type="EMBL" id="PWN06494.1"/>
    </source>
</evidence>
<sequence length="70" mass="7959">MEITEKTRRELERRVDELEDFIAKKGIGSEYLQRAERAQRDLNLALLFGSAAVALGVAAWTVYKFRDGEG</sequence>
<reference evidence="2 3" key="1">
    <citation type="submission" date="2018-05" db="EMBL/GenBank/DDBJ databases">
        <title>Rhodohalobacter halophilus gen. nov., sp. nov., a moderately halophilic member of the family Balneolaceae.</title>
        <authorList>
            <person name="Liu Z.-W."/>
        </authorList>
    </citation>
    <scope>NUCLEOTIDE SEQUENCE [LARGE SCALE GENOMIC DNA]</scope>
    <source>
        <strain evidence="2 3">8A47</strain>
    </source>
</reference>
<keyword evidence="1" id="KW-0472">Membrane</keyword>
<dbReference type="RefSeq" id="WP_109646609.1">
    <property type="nucleotide sequence ID" value="NZ_QGGB01000006.1"/>
</dbReference>